<keyword evidence="13" id="KW-0479">Metal-binding</keyword>
<keyword evidence="4 12" id="KW-0328">Glycosyltransferase</keyword>
<evidence type="ECO:0000256" key="13">
    <source>
        <dbReference type="PIRSR" id="PIRSR600715-1"/>
    </source>
</evidence>
<name>A0A5S3VE32_9GAMM</name>
<evidence type="ECO:0000256" key="12">
    <source>
        <dbReference type="HAMAP-Rule" id="MF_02030"/>
    </source>
</evidence>
<evidence type="ECO:0000256" key="7">
    <source>
        <dbReference type="ARBA" id="ARBA00022842"/>
    </source>
</evidence>
<organism evidence="14 15">
    <name type="scientific">Pseudoalteromonas aurantia</name>
    <dbReference type="NCBI Taxonomy" id="43654"/>
    <lineage>
        <taxon>Bacteria</taxon>
        <taxon>Pseudomonadati</taxon>
        <taxon>Pseudomonadota</taxon>
        <taxon>Gammaproteobacteria</taxon>
        <taxon>Alteromonadales</taxon>
        <taxon>Pseudoalteromonadaceae</taxon>
        <taxon>Pseudoalteromonas</taxon>
    </lineage>
</organism>
<feature type="transmembrane region" description="Helical" evidence="12">
    <location>
        <begin position="99"/>
        <end position="117"/>
    </location>
</feature>
<feature type="transmembrane region" description="Helical" evidence="12">
    <location>
        <begin position="69"/>
        <end position="87"/>
    </location>
</feature>
<evidence type="ECO:0000256" key="2">
    <source>
        <dbReference type="ARBA" id="ARBA00022475"/>
    </source>
</evidence>
<reference evidence="15" key="2">
    <citation type="submission" date="2019-06" db="EMBL/GenBank/DDBJ databases">
        <title>Co-occurence of chitin degradation, pigmentation and bioactivity in marine Pseudoalteromonas.</title>
        <authorList>
            <person name="Sonnenschein E.C."/>
            <person name="Bech P.K."/>
        </authorList>
    </citation>
    <scope>NUCLEOTIDE SEQUENCE [LARGE SCALE GENOMIC DNA]</scope>
    <source>
        <strain evidence="15">S3790</strain>
    </source>
</reference>
<dbReference type="PROSITE" id="PS01348">
    <property type="entry name" value="MRAY_2"/>
    <property type="match status" value="1"/>
</dbReference>
<feature type="transmembrane region" description="Helical" evidence="12">
    <location>
        <begin position="159"/>
        <end position="177"/>
    </location>
</feature>
<dbReference type="PANTHER" id="PTHR22926">
    <property type="entry name" value="PHOSPHO-N-ACETYLMURAMOYL-PENTAPEPTIDE-TRANSFERASE"/>
    <property type="match status" value="1"/>
</dbReference>
<keyword evidence="3 12" id="KW-0997">Cell inner membrane</keyword>
<keyword evidence="5 12" id="KW-0808">Transferase</keyword>
<evidence type="ECO:0000256" key="6">
    <source>
        <dbReference type="ARBA" id="ARBA00022692"/>
    </source>
</evidence>
<dbReference type="GO" id="GO:0044038">
    <property type="term" value="P:cell wall macromolecule biosynthetic process"/>
    <property type="evidence" value="ECO:0007669"/>
    <property type="project" value="TreeGrafter"/>
</dbReference>
<keyword evidence="6 12" id="KW-0812">Transmembrane</keyword>
<comment type="cofactor">
    <cofactor evidence="12">
        <name>Mn(2+)</name>
        <dbReference type="ChEBI" id="CHEBI:29035"/>
    </cofactor>
</comment>
<dbReference type="GO" id="GO:0000287">
    <property type="term" value="F:magnesium ion binding"/>
    <property type="evidence" value="ECO:0007669"/>
    <property type="project" value="InterPro"/>
</dbReference>
<keyword evidence="2 12" id="KW-1003">Cell membrane</keyword>
<keyword evidence="11 12" id="KW-0464">Manganese</keyword>
<dbReference type="CDD" id="cd06853">
    <property type="entry name" value="GT_WecA_like"/>
    <property type="match status" value="1"/>
</dbReference>
<dbReference type="GO" id="GO:0009243">
    <property type="term" value="P:O antigen biosynthetic process"/>
    <property type="evidence" value="ECO:0007669"/>
    <property type="project" value="UniProtKB-UniRule"/>
</dbReference>
<dbReference type="GO" id="GO:0036380">
    <property type="term" value="F:UDP-N-acetylglucosamine-undecaprenyl-phosphate N-acetylglucosaminephosphotransferase activity"/>
    <property type="evidence" value="ECO:0007669"/>
    <property type="project" value="UniProtKB-UniRule"/>
</dbReference>
<reference evidence="14 15" key="1">
    <citation type="submission" date="2018-01" db="EMBL/GenBank/DDBJ databases">
        <authorList>
            <person name="Paulsen S."/>
            <person name="Gram L.K."/>
        </authorList>
    </citation>
    <scope>NUCLEOTIDE SEQUENCE [LARGE SCALE GENOMIC DNA]</scope>
    <source>
        <strain evidence="14 15">S3790</strain>
    </source>
</reference>
<dbReference type="NCBIfam" id="TIGR02380">
    <property type="entry name" value="ECA_wecA"/>
    <property type="match status" value="1"/>
</dbReference>
<evidence type="ECO:0000313" key="14">
    <source>
        <dbReference type="EMBL" id="TMO69988.1"/>
    </source>
</evidence>
<evidence type="ECO:0000313" key="15">
    <source>
        <dbReference type="Proteomes" id="UP000307217"/>
    </source>
</evidence>
<feature type="transmembrane region" description="Helical" evidence="12">
    <location>
        <begin position="212"/>
        <end position="231"/>
    </location>
</feature>
<comment type="caution">
    <text evidence="14">The sequence shown here is derived from an EMBL/GenBank/DDBJ whole genome shotgun (WGS) entry which is preliminary data.</text>
</comment>
<dbReference type="EC" id="2.7.8.33" evidence="12"/>
<evidence type="ECO:0000256" key="5">
    <source>
        <dbReference type="ARBA" id="ARBA00022679"/>
    </source>
</evidence>
<comment type="similarity">
    <text evidence="12">Belongs to the glycosyltransferase 4 family. WecA subfamily.</text>
</comment>
<dbReference type="Pfam" id="PF00953">
    <property type="entry name" value="Glycos_transf_4"/>
    <property type="match status" value="1"/>
</dbReference>
<gene>
    <name evidence="12" type="primary">wecA</name>
    <name evidence="14" type="ORF">CWC19_03060</name>
</gene>
<dbReference type="EMBL" id="PNBX01000008">
    <property type="protein sequence ID" value="TMO69988.1"/>
    <property type="molecule type" value="Genomic_DNA"/>
</dbReference>
<evidence type="ECO:0000256" key="10">
    <source>
        <dbReference type="ARBA" id="ARBA00023136"/>
    </source>
</evidence>
<evidence type="ECO:0000256" key="1">
    <source>
        <dbReference type="ARBA" id="ARBA00004651"/>
    </source>
</evidence>
<comment type="function">
    <text evidence="12">Catalyzes the transfer of the GlcNAc-1-phosphate moiety from UDP-GlcNAc onto the carrier lipid undecaprenyl phosphate (C55-P), yielding GlcNAc-pyrophosphoryl-undecaprenyl (GlcNAc-PP-C55).</text>
</comment>
<comment type="pathway">
    <text evidence="12">Bacterial outer membrane biogenesis; LPS O-antigen biosynthesis.</text>
</comment>
<dbReference type="InterPro" id="IPR000715">
    <property type="entry name" value="Glycosyl_transferase_4"/>
</dbReference>
<protein>
    <recommendedName>
        <fullName evidence="12">Undecaprenyl-phosphate alpha-N-acetylglucosaminyl 1-phosphate transferase</fullName>
        <ecNumber evidence="12">2.7.8.33</ecNumber>
    </recommendedName>
    <alternativeName>
        <fullName evidence="12">UDP-GlcNAc:undecaprenyl-phosphate GlcNAc-1-phosphate transferase</fullName>
    </alternativeName>
    <alternativeName>
        <fullName evidence="12">Undecaprenyl-phosphate GlcNAc-1-phosphate transferase</fullName>
    </alternativeName>
</protein>
<accession>A0A5S3VE32</accession>
<keyword evidence="9 12" id="KW-1133">Transmembrane helix</keyword>
<dbReference type="Proteomes" id="UP000307217">
    <property type="component" value="Unassembled WGS sequence"/>
</dbReference>
<dbReference type="GO" id="GO:0030145">
    <property type="term" value="F:manganese ion binding"/>
    <property type="evidence" value="ECO:0007669"/>
    <property type="project" value="InterPro"/>
</dbReference>
<keyword evidence="10 12" id="KW-0472">Membrane</keyword>
<evidence type="ECO:0000256" key="3">
    <source>
        <dbReference type="ARBA" id="ARBA00022519"/>
    </source>
</evidence>
<evidence type="ECO:0000256" key="8">
    <source>
        <dbReference type="ARBA" id="ARBA00022985"/>
    </source>
</evidence>
<evidence type="ECO:0000256" key="11">
    <source>
        <dbReference type="ARBA" id="ARBA00023211"/>
    </source>
</evidence>
<dbReference type="RefSeq" id="WP_138589929.1">
    <property type="nucleotide sequence ID" value="NZ_PNBX01000008.1"/>
</dbReference>
<evidence type="ECO:0000256" key="9">
    <source>
        <dbReference type="ARBA" id="ARBA00022989"/>
    </source>
</evidence>
<feature type="binding site" evidence="13">
    <location>
        <position position="216"/>
    </location>
    <ligand>
        <name>Mg(2+)</name>
        <dbReference type="ChEBI" id="CHEBI:18420"/>
    </ligand>
</feature>
<dbReference type="GO" id="GO:0005886">
    <property type="term" value="C:plasma membrane"/>
    <property type="evidence" value="ECO:0007669"/>
    <property type="project" value="UniProtKB-SubCell"/>
</dbReference>
<feature type="transmembrane region" description="Helical" evidence="12">
    <location>
        <begin position="6"/>
        <end position="23"/>
    </location>
</feature>
<dbReference type="PANTHER" id="PTHR22926:SF3">
    <property type="entry name" value="UNDECAPRENYL-PHOSPHATE ALPHA-N-ACETYLGLUCOSAMINYL 1-PHOSPHATE TRANSFERASE"/>
    <property type="match status" value="1"/>
</dbReference>
<dbReference type="OrthoDB" id="9783652at2"/>
<comment type="subcellular location">
    <subcellularLocation>
        <location evidence="12">Cell inner membrane</location>
        <topology evidence="12">Multi-pass membrane protein</topology>
    </subcellularLocation>
    <subcellularLocation>
        <location evidence="1">Cell membrane</location>
        <topology evidence="1">Multi-pass membrane protein</topology>
    </subcellularLocation>
</comment>
<keyword evidence="8 12" id="KW-0448">Lipopolysaccharide biosynthesis</keyword>
<feature type="transmembrane region" description="Helical" evidence="12">
    <location>
        <begin position="183"/>
        <end position="200"/>
    </location>
</feature>
<comment type="cofactor">
    <cofactor evidence="12 13">
        <name>Mg(2+)</name>
        <dbReference type="ChEBI" id="CHEBI:18420"/>
    </cofactor>
</comment>
<feature type="transmembrane region" description="Helical" evidence="12">
    <location>
        <begin position="243"/>
        <end position="262"/>
    </location>
</feature>
<dbReference type="GO" id="GO:0009276">
    <property type="term" value="C:Gram-negative-bacterium-type cell wall"/>
    <property type="evidence" value="ECO:0007669"/>
    <property type="project" value="InterPro"/>
</dbReference>
<sequence length="368" mass="40617">MNEILFFPAVLIFFSSFLSLLFFRKVAKVINLVDVPTSRKAHQGEVPLVGGLSIFIVVLGFLMITPTAISAPIYVLCALILLIMGVVDDYLDLSFKVRLFGQLLVTLIMMYGADLYLHALHNVLMPGEINLGLLGPVLTVIVVVGAINSFNMIDGIDGLLGCMSIVTFASMALLFYLSSAIDSSLLCIVVVIATLPYIFMNLGVPLGQKFKIFMGDAGSTVIGFTVVWMLIEGSQGEVVSFSPVTGLWVAAIPIMDAVSTIIRRLKKGQSPFKPDREHLHHILQRLGFGPKETLLVIIIAACSFAFVGIVGDILDVPEYMMLYGFIFCQLVYHFIMTRIWRVTVIIRRFLGISKRQKACRKNSKIQQS</sequence>
<dbReference type="GO" id="GO:0016757">
    <property type="term" value="F:glycosyltransferase activity"/>
    <property type="evidence" value="ECO:0007669"/>
    <property type="project" value="UniProtKB-KW"/>
</dbReference>
<keyword evidence="7 12" id="KW-0460">Magnesium</keyword>
<dbReference type="InterPro" id="IPR018480">
    <property type="entry name" value="PNAcMuramoyl-5peptid_Trfase_CS"/>
</dbReference>
<feature type="binding site" evidence="13">
    <location>
        <position position="151"/>
    </location>
    <ligand>
        <name>Mg(2+)</name>
        <dbReference type="ChEBI" id="CHEBI:18420"/>
    </ligand>
</feature>
<dbReference type="InterPro" id="IPR012750">
    <property type="entry name" value="ECA_WecA-rel"/>
</dbReference>
<feature type="transmembrane region" description="Helical" evidence="12">
    <location>
        <begin position="320"/>
        <end position="340"/>
    </location>
</feature>
<feature type="transmembrane region" description="Helical" evidence="12">
    <location>
        <begin position="294"/>
        <end position="314"/>
    </location>
</feature>
<evidence type="ECO:0000256" key="4">
    <source>
        <dbReference type="ARBA" id="ARBA00022676"/>
    </source>
</evidence>
<dbReference type="GO" id="GO:0071555">
    <property type="term" value="P:cell wall organization"/>
    <property type="evidence" value="ECO:0007669"/>
    <property type="project" value="TreeGrafter"/>
</dbReference>
<feature type="transmembrane region" description="Helical" evidence="12">
    <location>
        <begin position="44"/>
        <end position="63"/>
    </location>
</feature>
<feature type="transmembrane region" description="Helical" evidence="12">
    <location>
        <begin position="129"/>
        <end position="147"/>
    </location>
</feature>
<comment type="catalytic activity">
    <reaction evidence="12">
        <text>di-trans,octa-cis-undecaprenyl phosphate + UDP-N-acetyl-alpha-D-glucosamine = N-acetyl-alpha-D-glucosaminyl-di-trans,octa-cis-undecaprenyl diphosphate + UMP</text>
        <dbReference type="Rhea" id="RHEA:28090"/>
        <dbReference type="ChEBI" id="CHEBI:57705"/>
        <dbReference type="ChEBI" id="CHEBI:57865"/>
        <dbReference type="ChEBI" id="CHEBI:60392"/>
        <dbReference type="ChEBI" id="CHEBI:62959"/>
        <dbReference type="EC" id="2.7.8.33"/>
    </reaction>
</comment>
<proteinExistence type="inferred from homology"/>
<dbReference type="HAMAP" id="MF_02030">
    <property type="entry name" value="WecA_Gammaproteo"/>
    <property type="match status" value="1"/>
</dbReference>
<dbReference type="UniPathway" id="UPA00281"/>
<dbReference type="AlphaFoldDB" id="A0A5S3VE32"/>